<evidence type="ECO:0008006" key="3">
    <source>
        <dbReference type="Google" id="ProtNLM"/>
    </source>
</evidence>
<organism evidence="1 2">
    <name type="scientific">Pantoea brenneri</name>
    <dbReference type="NCBI Taxonomy" id="472694"/>
    <lineage>
        <taxon>Bacteria</taxon>
        <taxon>Pseudomonadati</taxon>
        <taxon>Pseudomonadota</taxon>
        <taxon>Gammaproteobacteria</taxon>
        <taxon>Enterobacterales</taxon>
        <taxon>Erwiniaceae</taxon>
        <taxon>Pantoea</taxon>
    </lineage>
</organism>
<gene>
    <name evidence="1" type="ORF">HU668_18155</name>
</gene>
<dbReference type="Proteomes" id="UP000566985">
    <property type="component" value="Unassembled WGS sequence"/>
</dbReference>
<protein>
    <recommendedName>
        <fullName evidence="3">3'-phosphatase, 5'-polynucleotide kinase</fullName>
    </recommendedName>
</protein>
<sequence length="90" mass="10076">MTGGRVNYYLTQVTYPQREEQAPYQAECEDIIQALGMTFDEGCLFKALWRTAAARQDNGKPGQSALYDAEKMAHYAGRILKKTKSVATLP</sequence>
<evidence type="ECO:0000313" key="2">
    <source>
        <dbReference type="Proteomes" id="UP000566985"/>
    </source>
</evidence>
<evidence type="ECO:0000313" key="1">
    <source>
        <dbReference type="EMBL" id="NUY98382.1"/>
    </source>
</evidence>
<dbReference type="EMBL" id="JABWPM010000025">
    <property type="protein sequence ID" value="NUY98382.1"/>
    <property type="molecule type" value="Genomic_DNA"/>
</dbReference>
<name>A0A7Y6NH19_9GAMM</name>
<reference evidence="1 2" key="1">
    <citation type="submission" date="2020-05" db="EMBL/GenBank/DDBJ databases">
        <title>Whole Genome Sequences of Enterobacteriales Associated with the International Space Station.</title>
        <authorList>
            <person name="Bharadwaj A."/>
            <person name="Daudu R."/>
            <person name="Singh N."/>
            <person name="Wood J."/>
            <person name="Debieu M."/>
            <person name="Mason C."/>
            <person name="Wang C."/>
            <person name="Venkateswaran K."/>
        </authorList>
    </citation>
    <scope>NUCLEOTIDE SEQUENCE [LARGE SCALE GENOMIC DNA]</scope>
    <source>
        <strain evidence="1 2">IF5SW-B1</strain>
    </source>
</reference>
<proteinExistence type="predicted"/>
<comment type="caution">
    <text evidence="1">The sequence shown here is derived from an EMBL/GenBank/DDBJ whole genome shotgun (WGS) entry which is preliminary data.</text>
</comment>
<accession>A0A7Y6NH19</accession>
<dbReference type="AlphaFoldDB" id="A0A7Y6NH19"/>